<accession>U1PM56</accession>
<dbReference type="EMBL" id="KE356560">
    <property type="protein sequence ID" value="ERG93311.1"/>
    <property type="molecule type" value="Genomic_DNA"/>
</dbReference>
<proteinExistence type="predicted"/>
<evidence type="ECO:0000313" key="1">
    <source>
        <dbReference type="EMBL" id="ERG93311.1"/>
    </source>
</evidence>
<protein>
    <submittedName>
        <fullName evidence="1">Uncharacterized protein</fullName>
    </submittedName>
</protein>
<reference evidence="1 2" key="1">
    <citation type="journal article" date="2013" name="PLoS ONE">
        <title>Assembly-driven community genomics of a hypersaline microbial ecosystem.</title>
        <authorList>
            <person name="Podell S."/>
            <person name="Ugalde J.A."/>
            <person name="Narasingarao P."/>
            <person name="Banfield J.F."/>
            <person name="Heidelberg K.B."/>
            <person name="Allen E.E."/>
        </authorList>
    </citation>
    <scope>NUCLEOTIDE SEQUENCE [LARGE SCALE GENOMIC DNA]</scope>
    <source>
        <strain evidence="2">J07HQW1</strain>
    </source>
</reference>
<sequence length="71" mass="7930">MWYQISRELASKDIAVEDTIGIDLGITKSVCNSESRTFARLDEGADHNHTALLEAHQRGLKRLGGEFEQAE</sequence>
<name>U1PM56_9EURY</name>
<organism evidence="1 2">
    <name type="scientific">Haloquadratum walsbyi J07HQW1</name>
    <dbReference type="NCBI Taxonomy" id="1238424"/>
    <lineage>
        <taxon>Archaea</taxon>
        <taxon>Methanobacteriati</taxon>
        <taxon>Methanobacteriota</taxon>
        <taxon>Stenosarchaea group</taxon>
        <taxon>Halobacteria</taxon>
        <taxon>Halobacteriales</taxon>
        <taxon>Haloferacaceae</taxon>
        <taxon>Haloquadratum</taxon>
    </lineage>
</organism>
<dbReference type="AlphaFoldDB" id="U1PM56"/>
<gene>
    <name evidence="1" type="ORF">J07HQW1_03372</name>
</gene>
<evidence type="ECO:0000313" key="2">
    <source>
        <dbReference type="Proteomes" id="UP000030649"/>
    </source>
</evidence>
<dbReference type="Proteomes" id="UP000030649">
    <property type="component" value="Unassembled WGS sequence"/>
</dbReference>
<dbReference type="HOGENOM" id="CLU_2730294_0_0_2"/>